<keyword evidence="4" id="KW-1185">Reference proteome</keyword>
<reference evidence="3 4" key="1">
    <citation type="submission" date="2021-03" db="EMBL/GenBank/DDBJ databases">
        <authorList>
            <person name="So Y."/>
        </authorList>
    </citation>
    <scope>NUCLEOTIDE SEQUENCE [LARGE SCALE GENOMIC DNA]</scope>
    <source>
        <strain evidence="3 4">SSH11</strain>
    </source>
</reference>
<organism evidence="3 4">
    <name type="scientific">Pararoseomonas baculiformis</name>
    <dbReference type="NCBI Taxonomy" id="2820812"/>
    <lineage>
        <taxon>Bacteria</taxon>
        <taxon>Pseudomonadati</taxon>
        <taxon>Pseudomonadota</taxon>
        <taxon>Alphaproteobacteria</taxon>
        <taxon>Acetobacterales</taxon>
        <taxon>Acetobacteraceae</taxon>
        <taxon>Pararoseomonas</taxon>
    </lineage>
</organism>
<dbReference type="InterPro" id="IPR042100">
    <property type="entry name" value="Bug_dom1"/>
</dbReference>
<sequence>MPQTRRALLGAVPALAMAPLASPALAQQAAYPNRPVRLVVPFAPGGAVDITGRLLAEKLQPILGQNIVVENRGGAGGNIGADAVAKAEKDGYTALLGSVSILTANKYLFRRSMPLDPLKDLAPVTRVTTGTVLLVVNAQRPWRTFADLVAAAKKDPGKITMGSSGTGTVSHITMSTVSRAAGIEVTHVPYRGGGPAIADLVAGNIDMMFDVIPALMPHVREGRFRALAVGSADRISYVPELKDVPGMKELLPNSNIDMQSWYAVNVPAGTPQAVIDKLHSSLVQVAKSEDFKTRMEPLGFTPIWDETPAAYNQYLQQQDQLWKRLVEESGATLD</sequence>
<evidence type="ECO:0000256" key="2">
    <source>
        <dbReference type="SAM" id="SignalP"/>
    </source>
</evidence>
<comment type="caution">
    <text evidence="3">The sequence shown here is derived from an EMBL/GenBank/DDBJ whole genome shotgun (WGS) entry which is preliminary data.</text>
</comment>
<gene>
    <name evidence="3" type="ORF">J8J14_15220</name>
</gene>
<dbReference type="PIRSF" id="PIRSF017082">
    <property type="entry name" value="YflP"/>
    <property type="match status" value="1"/>
</dbReference>
<dbReference type="SUPFAM" id="SSF53850">
    <property type="entry name" value="Periplasmic binding protein-like II"/>
    <property type="match status" value="1"/>
</dbReference>
<name>A0ABS4AIR4_9PROT</name>
<keyword evidence="2" id="KW-0732">Signal</keyword>
<dbReference type="PANTHER" id="PTHR42928">
    <property type="entry name" value="TRICARBOXYLATE-BINDING PROTEIN"/>
    <property type="match status" value="1"/>
</dbReference>
<dbReference type="PANTHER" id="PTHR42928:SF5">
    <property type="entry name" value="BLR1237 PROTEIN"/>
    <property type="match status" value="1"/>
</dbReference>
<dbReference type="EMBL" id="JAGIZB010000014">
    <property type="protein sequence ID" value="MBP0446124.1"/>
    <property type="molecule type" value="Genomic_DNA"/>
</dbReference>
<dbReference type="RefSeq" id="WP_209380397.1">
    <property type="nucleotide sequence ID" value="NZ_JAGIZB010000014.1"/>
</dbReference>
<dbReference type="Gene3D" id="3.40.190.150">
    <property type="entry name" value="Bordetella uptake gene, domain 1"/>
    <property type="match status" value="1"/>
</dbReference>
<evidence type="ECO:0000256" key="1">
    <source>
        <dbReference type="ARBA" id="ARBA00006987"/>
    </source>
</evidence>
<feature type="chain" id="PRO_5045284545" evidence="2">
    <location>
        <begin position="27"/>
        <end position="334"/>
    </location>
</feature>
<dbReference type="Proteomes" id="UP000681594">
    <property type="component" value="Unassembled WGS sequence"/>
</dbReference>
<evidence type="ECO:0000313" key="3">
    <source>
        <dbReference type="EMBL" id="MBP0446124.1"/>
    </source>
</evidence>
<protein>
    <submittedName>
        <fullName evidence="3">Tripartite tricarboxylate transporter substrate binding protein</fullName>
    </submittedName>
</protein>
<dbReference type="CDD" id="cd07012">
    <property type="entry name" value="PBP2_Bug_TTT"/>
    <property type="match status" value="1"/>
</dbReference>
<dbReference type="InterPro" id="IPR005064">
    <property type="entry name" value="BUG"/>
</dbReference>
<proteinExistence type="inferred from homology"/>
<dbReference type="Gene3D" id="3.40.190.10">
    <property type="entry name" value="Periplasmic binding protein-like II"/>
    <property type="match status" value="1"/>
</dbReference>
<dbReference type="PROSITE" id="PS51318">
    <property type="entry name" value="TAT"/>
    <property type="match status" value="1"/>
</dbReference>
<accession>A0ABS4AIR4</accession>
<evidence type="ECO:0000313" key="4">
    <source>
        <dbReference type="Proteomes" id="UP000681594"/>
    </source>
</evidence>
<dbReference type="Pfam" id="PF03401">
    <property type="entry name" value="TctC"/>
    <property type="match status" value="1"/>
</dbReference>
<feature type="signal peptide" evidence="2">
    <location>
        <begin position="1"/>
        <end position="26"/>
    </location>
</feature>
<dbReference type="InterPro" id="IPR006311">
    <property type="entry name" value="TAT_signal"/>
</dbReference>
<comment type="similarity">
    <text evidence="1">Belongs to the UPF0065 (bug) family.</text>
</comment>